<accession>A0A347WFB0</accession>
<sequence>MHRLSPFLFLALGAPALAHAADPASCHAVRLADVGWTDASAVTAVGAEVFDALGYTASTPMVTLSLAYLSMQDGHIDGFLSNWDPTGVSVIAPYLKNGSVQQIAVNLPNGHLGLAVPDYVAAAGLRDFKDIAAWGARLHHVIYGLESGNDTNDHVLRMINENMFGLQHFRLVESSEQGMLSQVARSVESHRPIVFLAWEPHPMNMDFRITYLTGGEKVFGAGAHVNTVVRTGYEAACPNAYRLLKQIRFSVPGENIMMKAIQDDHVPPREEARQWLRANPDVLATWLTDVTTFDGQPGLAAARTYLGIH</sequence>
<dbReference type="Proteomes" id="UP000264120">
    <property type="component" value="Chromosome"/>
</dbReference>
<proteinExistence type="predicted"/>
<protein>
    <submittedName>
        <fullName evidence="3">Glycine betaine/carnitine transport binding protein GbuC</fullName>
    </submittedName>
</protein>
<dbReference type="GO" id="GO:0042597">
    <property type="term" value="C:periplasmic space"/>
    <property type="evidence" value="ECO:0007669"/>
    <property type="project" value="InterPro"/>
</dbReference>
<dbReference type="OrthoDB" id="9787902at2"/>
<dbReference type="Pfam" id="PF04069">
    <property type="entry name" value="OpuAC"/>
    <property type="match status" value="1"/>
</dbReference>
<dbReference type="EMBL" id="CP023036">
    <property type="protein sequence ID" value="AXY23553.1"/>
    <property type="molecule type" value="Genomic_DNA"/>
</dbReference>
<dbReference type="GO" id="GO:0033265">
    <property type="term" value="F:choline binding"/>
    <property type="evidence" value="ECO:0007669"/>
    <property type="project" value="InterPro"/>
</dbReference>
<keyword evidence="4" id="KW-1185">Reference proteome</keyword>
<evidence type="ECO:0000256" key="1">
    <source>
        <dbReference type="SAM" id="SignalP"/>
    </source>
</evidence>
<evidence type="ECO:0000313" key="3">
    <source>
        <dbReference type="EMBL" id="AXY23553.1"/>
    </source>
</evidence>
<gene>
    <name evidence="3" type="primary">gbuC</name>
    <name evidence="3" type="ORF">CD178_02807</name>
</gene>
<dbReference type="GO" id="GO:0043190">
    <property type="term" value="C:ATP-binding cassette (ABC) transporter complex"/>
    <property type="evidence" value="ECO:0007669"/>
    <property type="project" value="InterPro"/>
</dbReference>
<dbReference type="InterPro" id="IPR007210">
    <property type="entry name" value="ABC_Gly_betaine_transp_sub-bd"/>
</dbReference>
<feature type="domain" description="ABC-type glycine betaine transport system substrate-binding" evidence="2">
    <location>
        <begin position="29"/>
        <end position="277"/>
    </location>
</feature>
<dbReference type="Gene3D" id="3.40.190.100">
    <property type="entry name" value="Glycine betaine-binding periplasmic protein, domain 2"/>
    <property type="match status" value="1"/>
</dbReference>
<reference evidence="3 4" key="1">
    <citation type="submission" date="2017-08" db="EMBL/GenBank/DDBJ databases">
        <title>Complete genome sequence of Gluconacetobacter saccharivorans CV1 isolated from Fermented Vinegar.</title>
        <authorList>
            <person name="Kim S.-Y."/>
        </authorList>
    </citation>
    <scope>NUCLEOTIDE SEQUENCE [LARGE SCALE GENOMIC DNA]</scope>
    <source>
        <strain evidence="3 4">CV1</strain>
    </source>
</reference>
<dbReference type="AlphaFoldDB" id="A0A347WFB0"/>
<dbReference type="GO" id="GO:0022857">
    <property type="term" value="F:transmembrane transporter activity"/>
    <property type="evidence" value="ECO:0007669"/>
    <property type="project" value="InterPro"/>
</dbReference>
<dbReference type="KEGG" id="ksc:CD178_02807"/>
<dbReference type="SUPFAM" id="SSF53850">
    <property type="entry name" value="Periplasmic binding protein-like II"/>
    <property type="match status" value="1"/>
</dbReference>
<dbReference type="RefSeq" id="WP_118963685.1">
    <property type="nucleotide sequence ID" value="NZ_CP023036.1"/>
</dbReference>
<dbReference type="Gene3D" id="3.40.190.10">
    <property type="entry name" value="Periplasmic binding protein-like II"/>
    <property type="match status" value="1"/>
</dbReference>
<evidence type="ECO:0000313" key="4">
    <source>
        <dbReference type="Proteomes" id="UP000264120"/>
    </source>
</evidence>
<dbReference type="CDD" id="cd13640">
    <property type="entry name" value="PBP2_ChoX"/>
    <property type="match status" value="1"/>
</dbReference>
<name>A0A347WFB0_9PROT</name>
<dbReference type="GO" id="GO:0015871">
    <property type="term" value="P:choline transport"/>
    <property type="evidence" value="ECO:0007669"/>
    <property type="project" value="InterPro"/>
</dbReference>
<organism evidence="3 4">
    <name type="scientific">Komagataeibacter saccharivorans</name>
    <dbReference type="NCBI Taxonomy" id="265959"/>
    <lineage>
        <taxon>Bacteria</taxon>
        <taxon>Pseudomonadati</taxon>
        <taxon>Pseudomonadota</taxon>
        <taxon>Alphaproteobacteria</taxon>
        <taxon>Acetobacterales</taxon>
        <taxon>Acetobacteraceae</taxon>
        <taxon>Komagataeibacter</taxon>
    </lineage>
</organism>
<feature type="chain" id="PRO_5016849314" evidence="1">
    <location>
        <begin position="21"/>
        <end position="309"/>
    </location>
</feature>
<evidence type="ECO:0000259" key="2">
    <source>
        <dbReference type="Pfam" id="PF04069"/>
    </source>
</evidence>
<feature type="signal peptide" evidence="1">
    <location>
        <begin position="1"/>
        <end position="20"/>
    </location>
</feature>
<keyword evidence="1" id="KW-0732">Signal</keyword>
<dbReference type="InterPro" id="IPR017783">
    <property type="entry name" value="ABC_choline_sub-bd"/>
</dbReference>